<evidence type="ECO:0000313" key="1">
    <source>
        <dbReference type="EMBL" id="NMP29025.1"/>
    </source>
</evidence>
<dbReference type="Pfam" id="PF07308">
    <property type="entry name" value="DUF1456"/>
    <property type="match status" value="2"/>
</dbReference>
<proteinExistence type="predicted"/>
<dbReference type="EMBL" id="JAADJU010000011">
    <property type="protein sequence ID" value="NMP29025.1"/>
    <property type="molecule type" value="Genomic_DNA"/>
</dbReference>
<dbReference type="AlphaFoldDB" id="A0A848MMQ2"/>
<dbReference type="PANTHER" id="PTHR37805:SF1">
    <property type="entry name" value="CYTOPLASMIC PROTEIN"/>
    <property type="match status" value="1"/>
</dbReference>
<dbReference type="InterPro" id="IPR009921">
    <property type="entry name" value="YehS-like"/>
</dbReference>
<name>A0A848MMQ2_9GAMM</name>
<sequence>MMNNDVLRSVRYMLDLSEGKLIEILASTGTIISPPVMSRYLKKEDEAEYMVCPDEVMANFLNGLIFFRRGKDDRFPAPEVEKRVTNNVMLKKLRVAFELKTEDLQSVLAAADFKVSEGELSAFFRKEGHKNYRPCGDQVLRYFLKGLTMRIRPRKGQ</sequence>
<dbReference type="PANTHER" id="PTHR37805">
    <property type="entry name" value="CYTOPLASMIC PROTEIN-RELATED"/>
    <property type="match status" value="1"/>
</dbReference>
<gene>
    <name evidence="1" type="ORF">GW590_19400</name>
</gene>
<evidence type="ECO:0000313" key="2">
    <source>
        <dbReference type="Proteomes" id="UP000585363"/>
    </source>
</evidence>
<keyword evidence="2" id="KW-1185">Reference proteome</keyword>
<reference evidence="1 2" key="1">
    <citation type="submission" date="2020-01" db="EMBL/GenBank/DDBJ databases">
        <authorList>
            <person name="Lee S.D."/>
        </authorList>
    </citation>
    <scope>NUCLEOTIDE SEQUENCE [LARGE SCALE GENOMIC DNA]</scope>
    <source>
        <strain evidence="1 2">SAP-1</strain>
    </source>
</reference>
<dbReference type="RefSeq" id="WP_169404727.1">
    <property type="nucleotide sequence ID" value="NZ_JAADJU010000011.1"/>
</dbReference>
<protein>
    <submittedName>
        <fullName evidence="1">DUF1456 family protein</fullName>
    </submittedName>
</protein>
<comment type="caution">
    <text evidence="1">The sequence shown here is derived from an EMBL/GenBank/DDBJ whole genome shotgun (WGS) entry which is preliminary data.</text>
</comment>
<organism evidence="1 2">
    <name type="scientific">Rouxiella aceris</name>
    <dbReference type="NCBI Taxonomy" id="2703884"/>
    <lineage>
        <taxon>Bacteria</taxon>
        <taxon>Pseudomonadati</taxon>
        <taxon>Pseudomonadota</taxon>
        <taxon>Gammaproteobacteria</taxon>
        <taxon>Enterobacterales</taxon>
        <taxon>Yersiniaceae</taxon>
        <taxon>Rouxiella</taxon>
    </lineage>
</organism>
<reference evidence="1 2" key="2">
    <citation type="submission" date="2020-06" db="EMBL/GenBank/DDBJ databases">
        <title>Polyphasic characterization of a Rahnella strain isolated from tree sap.</title>
        <authorList>
            <person name="Kim I.S."/>
        </authorList>
    </citation>
    <scope>NUCLEOTIDE SEQUENCE [LARGE SCALE GENOMIC DNA]</scope>
    <source>
        <strain evidence="1 2">SAP-1</strain>
    </source>
</reference>
<dbReference type="Proteomes" id="UP000585363">
    <property type="component" value="Unassembled WGS sequence"/>
</dbReference>
<accession>A0A848MMQ2</accession>